<accession>A0A1C3ZC76</accession>
<feature type="transmembrane region" description="Helical" evidence="1">
    <location>
        <begin position="12"/>
        <end position="30"/>
    </location>
</feature>
<keyword evidence="4" id="KW-1185">Reference proteome</keyword>
<sequence>MTAKPKHLHPAAMIVFLIQAVKNWWLLLVLGIANQLWWWLLGAVCLELVFEVIRYVTFTYTIGEHELVIKSGLINKQQSHLTYPKIQTFQTKQWFFMKPLGLVSLKIETSAQTNNSAEANLPVISMAEVEQLEKLKQNATNNPIISEQVADNDEIESQNQNENIKQRYQIKWRDLNLYALTSFSIVPILLGISVVYNRLEDILPDDFMANIVESFGQQTNQVIFWDIIIVLLLAVLASYCFIVQRYYHFEITTHGEQLTTQKGFFQTDRVTVRLNRIQGIVFVQSWLRQLLHLTTVQALVAANASDNEKSGDVTVIPVAESKAAHGIIQRFVTWLPLEHVASANWLQASRRGKWAMIRNVGLPALVISIIICILWWPYGMISLLLLPLAWALGSYVGRTNGVGILKQDMLLVQIGHFFGKKTYYVPKKNIQSCQVKQSIFMRRTTLAHLTIRVRNGDVETVLEVRYLPLRDANKIYKWFIG</sequence>
<evidence type="ECO:0000313" key="3">
    <source>
        <dbReference type="EMBL" id="SCB79961.1"/>
    </source>
</evidence>
<dbReference type="STRING" id="1505725.GA0061074_101420"/>
<feature type="transmembrane region" description="Helical" evidence="1">
    <location>
        <begin position="360"/>
        <end position="378"/>
    </location>
</feature>
<keyword evidence="1" id="KW-0472">Membrane</keyword>
<dbReference type="RefSeq" id="WP_159426641.1">
    <property type="nucleotide sequence ID" value="NZ_BJEE01000002.1"/>
</dbReference>
<feature type="transmembrane region" description="Helical" evidence="1">
    <location>
        <begin position="36"/>
        <end position="56"/>
    </location>
</feature>
<dbReference type="PANTHER" id="PTHR34473:SF2">
    <property type="entry name" value="UPF0699 TRANSMEMBRANE PROTEIN YDBT"/>
    <property type="match status" value="1"/>
</dbReference>
<keyword evidence="1" id="KW-1133">Transmembrane helix</keyword>
<feature type="domain" description="YdbS-like PH" evidence="2">
    <location>
        <begin position="412"/>
        <end position="478"/>
    </location>
</feature>
<dbReference type="PIRSF" id="PIRSF026631">
    <property type="entry name" value="UCP026631"/>
    <property type="match status" value="1"/>
</dbReference>
<dbReference type="EMBL" id="FMAO01000001">
    <property type="protein sequence ID" value="SCB79961.1"/>
    <property type="molecule type" value="Genomic_DNA"/>
</dbReference>
<feature type="transmembrane region" description="Helical" evidence="1">
    <location>
        <begin position="175"/>
        <end position="196"/>
    </location>
</feature>
<dbReference type="PANTHER" id="PTHR34473">
    <property type="entry name" value="UPF0699 TRANSMEMBRANE PROTEIN YDBS"/>
    <property type="match status" value="1"/>
</dbReference>
<dbReference type="Proteomes" id="UP000199268">
    <property type="component" value="Unassembled WGS sequence"/>
</dbReference>
<dbReference type="AlphaFoldDB" id="A0A1C3ZC76"/>
<feature type="transmembrane region" description="Helical" evidence="1">
    <location>
        <begin position="222"/>
        <end position="242"/>
    </location>
</feature>
<reference evidence="4" key="1">
    <citation type="submission" date="2016-08" db="EMBL/GenBank/DDBJ databases">
        <authorList>
            <person name="Varghese N."/>
            <person name="Submissions Spin"/>
        </authorList>
    </citation>
    <scope>NUCLEOTIDE SEQUENCE [LARGE SCALE GENOMIC DNA]</scope>
    <source>
        <strain evidence="4">R-53094</strain>
    </source>
</reference>
<dbReference type="InterPro" id="IPR014529">
    <property type="entry name" value="UCP026631"/>
</dbReference>
<dbReference type="InterPro" id="IPR005182">
    <property type="entry name" value="YdbS-like_PH"/>
</dbReference>
<evidence type="ECO:0000313" key="4">
    <source>
        <dbReference type="Proteomes" id="UP000199268"/>
    </source>
</evidence>
<proteinExistence type="predicted"/>
<evidence type="ECO:0000256" key="1">
    <source>
        <dbReference type="SAM" id="Phobius"/>
    </source>
</evidence>
<protein>
    <submittedName>
        <fullName evidence="3">Putative membrane protein</fullName>
    </submittedName>
</protein>
<dbReference type="Pfam" id="PF03703">
    <property type="entry name" value="bPH_2"/>
    <property type="match status" value="3"/>
</dbReference>
<feature type="domain" description="YdbS-like PH" evidence="2">
    <location>
        <begin position="55"/>
        <end position="134"/>
    </location>
</feature>
<name>A0A1C3ZC76_9LACO</name>
<keyword evidence="1" id="KW-0812">Transmembrane</keyword>
<feature type="domain" description="YdbS-like PH" evidence="2">
    <location>
        <begin position="246"/>
        <end position="315"/>
    </location>
</feature>
<organism evidence="3 4">
    <name type="scientific">Weissella bombi</name>
    <dbReference type="NCBI Taxonomy" id="1505725"/>
    <lineage>
        <taxon>Bacteria</taxon>
        <taxon>Bacillati</taxon>
        <taxon>Bacillota</taxon>
        <taxon>Bacilli</taxon>
        <taxon>Lactobacillales</taxon>
        <taxon>Lactobacillaceae</taxon>
        <taxon>Weissella</taxon>
    </lineage>
</organism>
<evidence type="ECO:0000259" key="2">
    <source>
        <dbReference type="Pfam" id="PF03703"/>
    </source>
</evidence>
<gene>
    <name evidence="3" type="ORF">GA0061074_101420</name>
</gene>